<comment type="subcellular location">
    <subcellularLocation>
        <location evidence="1">Membrane</location>
        <topology evidence="1">Multi-pass membrane protein</topology>
    </subcellularLocation>
</comment>
<gene>
    <name evidence="9" type="ORF">AB835_10380</name>
</gene>
<dbReference type="Pfam" id="PF02397">
    <property type="entry name" value="Bac_transf"/>
    <property type="match status" value="1"/>
</dbReference>
<dbReference type="NCBIfam" id="TIGR03023">
    <property type="entry name" value="WcaJ_sugtrans"/>
    <property type="match status" value="1"/>
</dbReference>
<reference evidence="9 10" key="1">
    <citation type="journal article" date="2016" name="Appl. Environ. Microbiol.">
        <title>Lack of Overt Genome Reduction in the Bryostatin-Producing Bryozoan Symbiont "Candidatus Endobugula sertula".</title>
        <authorList>
            <person name="Miller I.J."/>
            <person name="Vanee N."/>
            <person name="Fong S.S."/>
            <person name="Lim-Fong G.E."/>
            <person name="Kwan J.C."/>
        </authorList>
    </citation>
    <scope>NUCLEOTIDE SEQUENCE [LARGE SCALE GENOMIC DNA]</scope>
    <source>
        <strain evidence="9">AB1-4</strain>
    </source>
</reference>
<dbReference type="STRING" id="62101.AB835_10380"/>
<feature type="domain" description="Bacterial sugar transferase" evidence="8">
    <location>
        <begin position="290"/>
        <end position="475"/>
    </location>
</feature>
<keyword evidence="3 9" id="KW-0808">Transferase</keyword>
<feature type="transmembrane region" description="Helical" evidence="7">
    <location>
        <begin position="53"/>
        <end position="73"/>
    </location>
</feature>
<dbReference type="Proteomes" id="UP000242502">
    <property type="component" value="Unassembled WGS sequence"/>
</dbReference>
<dbReference type="InterPro" id="IPR017473">
    <property type="entry name" value="Undecaprenyl-P_gluc_Ptfrase"/>
</dbReference>
<evidence type="ECO:0000256" key="7">
    <source>
        <dbReference type="SAM" id="Phobius"/>
    </source>
</evidence>
<proteinExistence type="inferred from homology"/>
<feature type="transmembrane region" description="Helical" evidence="7">
    <location>
        <begin position="118"/>
        <end position="140"/>
    </location>
</feature>
<feature type="transmembrane region" description="Helical" evidence="7">
    <location>
        <begin position="23"/>
        <end position="47"/>
    </location>
</feature>
<dbReference type="GO" id="GO:0016020">
    <property type="term" value="C:membrane"/>
    <property type="evidence" value="ECO:0007669"/>
    <property type="project" value="UniProtKB-SubCell"/>
</dbReference>
<dbReference type="InterPro" id="IPR017475">
    <property type="entry name" value="EPS_sugar_tfrase"/>
</dbReference>
<dbReference type="Gene3D" id="3.40.50.720">
    <property type="entry name" value="NAD(P)-binding Rossmann-like Domain"/>
    <property type="match status" value="1"/>
</dbReference>
<evidence type="ECO:0000256" key="3">
    <source>
        <dbReference type="ARBA" id="ARBA00022679"/>
    </source>
</evidence>
<protein>
    <submittedName>
        <fullName evidence="9">Undecaprenyl-phosphate glucose phosphotransferase</fullName>
    </submittedName>
</protein>
<dbReference type="NCBIfam" id="TIGR03025">
    <property type="entry name" value="EPS_sugtrans"/>
    <property type="match status" value="1"/>
</dbReference>
<evidence type="ECO:0000259" key="8">
    <source>
        <dbReference type="Pfam" id="PF02397"/>
    </source>
</evidence>
<dbReference type="Pfam" id="PF13727">
    <property type="entry name" value="CoA_binding_3"/>
    <property type="match status" value="1"/>
</dbReference>
<comment type="caution">
    <text evidence="9">The sequence shown here is derived from an EMBL/GenBank/DDBJ whole genome shotgun (WGS) entry which is preliminary data.</text>
</comment>
<dbReference type="GO" id="GO:0016780">
    <property type="term" value="F:phosphotransferase activity, for other substituted phosphate groups"/>
    <property type="evidence" value="ECO:0007669"/>
    <property type="project" value="TreeGrafter"/>
</dbReference>
<evidence type="ECO:0000313" key="9">
    <source>
        <dbReference type="EMBL" id="ODS23120.1"/>
    </source>
</evidence>
<organism evidence="9 10">
    <name type="scientific">Candidatus Endobugula sertula</name>
    <name type="common">Bugula neritina bacterial symbiont</name>
    <dbReference type="NCBI Taxonomy" id="62101"/>
    <lineage>
        <taxon>Bacteria</taxon>
        <taxon>Pseudomonadati</taxon>
        <taxon>Pseudomonadota</taxon>
        <taxon>Gammaproteobacteria</taxon>
        <taxon>Cellvibrionales</taxon>
        <taxon>Cellvibrionaceae</taxon>
        <taxon>Candidatus Endobugula</taxon>
    </lineage>
</organism>
<name>A0A1D2QNJ4_9GAMM</name>
<dbReference type="InterPro" id="IPR003362">
    <property type="entry name" value="Bact_transf"/>
</dbReference>
<sequence length="480" mass="55018">MPNSQVYTKHRQRGPLLKKRESLVYTFQILVDLFFMSGLLLVLVYVKTGEIPIIYRVLLITALLLQFTIYSLSGVYRRSGSLAQGCYQLSVAWSIFLLLLLFIGFVTKVSEDFSREVFLLWAVIGFVVQIIVYSIMYRAIGVFRDHFVERTECLIVGRGRLAEHLKKSINNNKWLPDQIVGFVSYEDNFCGDGERRKFGASPVLGSLKNIKNIIRENFIKRVYIAVPLAQSASVEGIHIELLDMNVDLIWVPDIYALKLLNHSIREVAGLPLIFLNESPITSTRTGIFLKALMDRIVAVFLLLLLSPLFLMIALFIKYGSRGPVFFKQDRHGWDGAVFKIWKFRTMYLHDEEKGTVKQATKGDARVTEIGAFLRKTSIDELPQLINVLLGEMSLVGPRPHAVVHNNYYDEHIEAYLLRHRIKPGITGLAQINGCRGETETMEKMRDRVAYDVDYINNWSLWLDIKILVNTPFTLLSKDIY</sequence>
<dbReference type="PANTHER" id="PTHR30576">
    <property type="entry name" value="COLANIC BIOSYNTHESIS UDP-GLUCOSE LIPID CARRIER TRANSFERASE"/>
    <property type="match status" value="1"/>
</dbReference>
<keyword evidence="5 7" id="KW-1133">Transmembrane helix</keyword>
<dbReference type="EMBL" id="MDLC01000038">
    <property type="protein sequence ID" value="ODS23120.1"/>
    <property type="molecule type" value="Genomic_DNA"/>
</dbReference>
<keyword evidence="4 7" id="KW-0812">Transmembrane</keyword>
<evidence type="ECO:0000256" key="5">
    <source>
        <dbReference type="ARBA" id="ARBA00022989"/>
    </source>
</evidence>
<keyword evidence="6 7" id="KW-0472">Membrane</keyword>
<feature type="transmembrane region" description="Helical" evidence="7">
    <location>
        <begin position="85"/>
        <end position="106"/>
    </location>
</feature>
<evidence type="ECO:0000256" key="2">
    <source>
        <dbReference type="ARBA" id="ARBA00006464"/>
    </source>
</evidence>
<evidence type="ECO:0000256" key="1">
    <source>
        <dbReference type="ARBA" id="ARBA00004141"/>
    </source>
</evidence>
<comment type="similarity">
    <text evidence="2">Belongs to the bacterial sugar transferase family.</text>
</comment>
<dbReference type="AlphaFoldDB" id="A0A1D2QNJ4"/>
<evidence type="ECO:0000256" key="4">
    <source>
        <dbReference type="ARBA" id="ARBA00022692"/>
    </source>
</evidence>
<accession>A0A1D2QNJ4</accession>
<feature type="transmembrane region" description="Helical" evidence="7">
    <location>
        <begin position="296"/>
        <end position="316"/>
    </location>
</feature>
<dbReference type="PANTHER" id="PTHR30576:SF0">
    <property type="entry name" value="UNDECAPRENYL-PHOSPHATE N-ACETYLGALACTOSAMINYL 1-PHOSPHATE TRANSFERASE-RELATED"/>
    <property type="match status" value="1"/>
</dbReference>
<evidence type="ECO:0000256" key="6">
    <source>
        <dbReference type="ARBA" id="ARBA00023136"/>
    </source>
</evidence>
<evidence type="ECO:0000313" key="10">
    <source>
        <dbReference type="Proteomes" id="UP000242502"/>
    </source>
</evidence>